<dbReference type="AlphaFoldDB" id="A0A3N4W0U5"/>
<dbReference type="SUPFAM" id="SSF50044">
    <property type="entry name" value="SH3-domain"/>
    <property type="match status" value="1"/>
</dbReference>
<dbReference type="EMBL" id="RKQN01000002">
    <property type="protein sequence ID" value="RPE79650.1"/>
    <property type="molecule type" value="Genomic_DNA"/>
</dbReference>
<sequence length="113" mass="12639">MPRARVVAAHRAPDRPPIRVAPGTPVTLGERDREWPDFVWTTLADGRGGWVPATLFDAGRGPATALADYDTRELDADPGETLELERELAQWWWARNARGDEGWVPARVLQLLD</sequence>
<evidence type="ECO:0000259" key="2">
    <source>
        <dbReference type="PROSITE" id="PS50002"/>
    </source>
</evidence>
<dbReference type="OrthoDB" id="1030757at2"/>
<dbReference type="RefSeq" id="WP_123769841.1">
    <property type="nucleotide sequence ID" value="NZ_RKQN01000002.1"/>
</dbReference>
<proteinExistence type="predicted"/>
<comment type="caution">
    <text evidence="3">The sequence shown here is derived from an EMBL/GenBank/DDBJ whole genome shotgun (WGS) entry which is preliminary data.</text>
</comment>
<dbReference type="InterPro" id="IPR014593">
    <property type="entry name" value="UCP034961_SH3_2"/>
</dbReference>
<gene>
    <name evidence="3" type="ORF">EDC50_1473</name>
</gene>
<accession>A0A3N4W0U5</accession>
<protein>
    <recommendedName>
        <fullName evidence="2">SH3 domain-containing protein</fullName>
    </recommendedName>
</protein>
<name>A0A3N4W0U5_9GAMM</name>
<dbReference type="Proteomes" id="UP000269708">
    <property type="component" value="Unassembled WGS sequence"/>
</dbReference>
<dbReference type="PIRSF" id="PIRSF034961">
    <property type="entry name" value="UCP034961_SH3_2"/>
    <property type="match status" value="1"/>
</dbReference>
<feature type="domain" description="SH3" evidence="2">
    <location>
        <begin position="58"/>
        <end position="113"/>
    </location>
</feature>
<evidence type="ECO:0000313" key="3">
    <source>
        <dbReference type="EMBL" id="RPE79650.1"/>
    </source>
</evidence>
<dbReference type="InterPro" id="IPR001452">
    <property type="entry name" value="SH3_domain"/>
</dbReference>
<keyword evidence="4" id="KW-1185">Reference proteome</keyword>
<reference evidence="3 4" key="1">
    <citation type="submission" date="2018-11" db="EMBL/GenBank/DDBJ databases">
        <title>Genomic Encyclopedia of Type Strains, Phase IV (KMG-IV): sequencing the most valuable type-strain genomes for metagenomic binning, comparative biology and taxonomic classification.</title>
        <authorList>
            <person name="Goeker M."/>
        </authorList>
    </citation>
    <scope>NUCLEOTIDE SEQUENCE [LARGE SCALE GENOMIC DNA]</scope>
    <source>
        <strain evidence="3 4">DSM 25623</strain>
    </source>
</reference>
<organism evidence="3 4">
    <name type="scientific">Vulcaniibacterium tengchongense</name>
    <dbReference type="NCBI Taxonomy" id="1273429"/>
    <lineage>
        <taxon>Bacteria</taxon>
        <taxon>Pseudomonadati</taxon>
        <taxon>Pseudomonadota</taxon>
        <taxon>Gammaproteobacteria</taxon>
        <taxon>Lysobacterales</taxon>
        <taxon>Lysobacteraceae</taxon>
        <taxon>Vulcaniibacterium</taxon>
    </lineage>
</organism>
<dbReference type="PROSITE" id="PS50002">
    <property type="entry name" value="SH3"/>
    <property type="match status" value="1"/>
</dbReference>
<dbReference type="Gene3D" id="2.30.30.40">
    <property type="entry name" value="SH3 Domains"/>
    <property type="match status" value="1"/>
</dbReference>
<dbReference type="InterPro" id="IPR036028">
    <property type="entry name" value="SH3-like_dom_sf"/>
</dbReference>
<evidence type="ECO:0000256" key="1">
    <source>
        <dbReference type="ARBA" id="ARBA00022443"/>
    </source>
</evidence>
<dbReference type="SMART" id="SM00326">
    <property type="entry name" value="SH3"/>
    <property type="match status" value="1"/>
</dbReference>
<keyword evidence="1" id="KW-0728">SH3 domain</keyword>
<evidence type="ECO:0000313" key="4">
    <source>
        <dbReference type="Proteomes" id="UP000269708"/>
    </source>
</evidence>